<evidence type="ECO:0000259" key="1">
    <source>
        <dbReference type="PROSITE" id="PS50879"/>
    </source>
</evidence>
<gene>
    <name evidence="2" type="primary">LOC107782896</name>
</gene>
<dbReference type="KEGG" id="nta:107782896"/>
<dbReference type="RefSeq" id="XP_016459321.1">
    <property type="nucleotide sequence ID" value="XM_016603835.1"/>
</dbReference>
<dbReference type="InterPro" id="IPR053151">
    <property type="entry name" value="RNase_H-like"/>
</dbReference>
<dbReference type="InterPro" id="IPR044730">
    <property type="entry name" value="RNase_H-like_dom_plant"/>
</dbReference>
<protein>
    <submittedName>
        <fullName evidence="2">Ribonuclease H-like</fullName>
    </submittedName>
</protein>
<dbReference type="GO" id="GO:0004523">
    <property type="term" value="F:RNA-DNA hybrid ribonuclease activity"/>
    <property type="evidence" value="ECO:0007669"/>
    <property type="project" value="InterPro"/>
</dbReference>
<accession>A0A1S3Z4J7</accession>
<dbReference type="AlphaFoldDB" id="A0A1S3Z4J7"/>
<name>A0A1S3Z4J7_TOBAC</name>
<dbReference type="CDD" id="cd06222">
    <property type="entry name" value="RNase_H_like"/>
    <property type="match status" value="1"/>
</dbReference>
<dbReference type="PANTHER" id="PTHR47723:SF24">
    <property type="entry name" value="RNASE H TYPE-1 DOMAIN-CONTAINING PROTEIN"/>
    <property type="match status" value="1"/>
</dbReference>
<reference evidence="2" key="1">
    <citation type="submission" date="2025-08" db="UniProtKB">
        <authorList>
            <consortium name="RefSeq"/>
        </authorList>
    </citation>
    <scope>IDENTIFICATION</scope>
</reference>
<sequence>MARFKTCYGALHAKVEGAKVLWELSELSWVKVNTDGASRGNPGRSSFGFVLRDKYGDILHAQVKEIHEGTNTKAEVMAMLEALNFLKTPVLQLLESVQIFVDLKGFEYYLSLSLEDLQFWLTISTPFAFF</sequence>
<proteinExistence type="predicted"/>
<dbReference type="SUPFAM" id="SSF53098">
    <property type="entry name" value="Ribonuclease H-like"/>
    <property type="match status" value="1"/>
</dbReference>
<dbReference type="InterPro" id="IPR002156">
    <property type="entry name" value="RNaseH_domain"/>
</dbReference>
<dbReference type="PaxDb" id="4097-A0A1S3Z4J7"/>
<dbReference type="GO" id="GO:0003676">
    <property type="term" value="F:nucleic acid binding"/>
    <property type="evidence" value="ECO:0007669"/>
    <property type="project" value="InterPro"/>
</dbReference>
<evidence type="ECO:0000313" key="2">
    <source>
        <dbReference type="RefSeq" id="XP_016459321.1"/>
    </source>
</evidence>
<dbReference type="Gene3D" id="3.30.420.10">
    <property type="entry name" value="Ribonuclease H-like superfamily/Ribonuclease H"/>
    <property type="match status" value="1"/>
</dbReference>
<dbReference type="PANTHER" id="PTHR47723">
    <property type="entry name" value="OS05G0353850 PROTEIN"/>
    <property type="match status" value="1"/>
</dbReference>
<dbReference type="OrthoDB" id="1302069at2759"/>
<dbReference type="PROSITE" id="PS50879">
    <property type="entry name" value="RNASE_H_1"/>
    <property type="match status" value="1"/>
</dbReference>
<organism evidence="2">
    <name type="scientific">Nicotiana tabacum</name>
    <name type="common">Common tobacco</name>
    <dbReference type="NCBI Taxonomy" id="4097"/>
    <lineage>
        <taxon>Eukaryota</taxon>
        <taxon>Viridiplantae</taxon>
        <taxon>Streptophyta</taxon>
        <taxon>Embryophyta</taxon>
        <taxon>Tracheophyta</taxon>
        <taxon>Spermatophyta</taxon>
        <taxon>Magnoliopsida</taxon>
        <taxon>eudicotyledons</taxon>
        <taxon>Gunneridae</taxon>
        <taxon>Pentapetalae</taxon>
        <taxon>asterids</taxon>
        <taxon>lamiids</taxon>
        <taxon>Solanales</taxon>
        <taxon>Solanaceae</taxon>
        <taxon>Nicotianoideae</taxon>
        <taxon>Nicotianeae</taxon>
        <taxon>Nicotiana</taxon>
    </lineage>
</organism>
<dbReference type="Pfam" id="PF00075">
    <property type="entry name" value="RNase_H"/>
    <property type="match status" value="1"/>
</dbReference>
<dbReference type="InterPro" id="IPR036397">
    <property type="entry name" value="RNaseH_sf"/>
</dbReference>
<dbReference type="InterPro" id="IPR012337">
    <property type="entry name" value="RNaseH-like_sf"/>
</dbReference>
<feature type="domain" description="RNase H type-1" evidence="1">
    <location>
        <begin position="26"/>
        <end position="130"/>
    </location>
</feature>